<feature type="compositionally biased region" description="Polar residues" evidence="5">
    <location>
        <begin position="426"/>
        <end position="443"/>
    </location>
</feature>
<evidence type="ECO:0000256" key="1">
    <source>
        <dbReference type="ARBA" id="ARBA00004141"/>
    </source>
</evidence>
<evidence type="ECO:0000313" key="10">
    <source>
        <dbReference type="Proteomes" id="UP001175271"/>
    </source>
</evidence>
<dbReference type="Pfam" id="PF00102">
    <property type="entry name" value="Y_phosphatase"/>
    <property type="match status" value="1"/>
</dbReference>
<feature type="transmembrane region" description="Helical" evidence="6">
    <location>
        <begin position="472"/>
        <end position="497"/>
    </location>
</feature>
<dbReference type="CDD" id="cd00047">
    <property type="entry name" value="PTPc"/>
    <property type="match status" value="1"/>
</dbReference>
<dbReference type="InterPro" id="IPR029021">
    <property type="entry name" value="Prot-tyrosine_phosphatase-like"/>
</dbReference>
<keyword evidence="3 6" id="KW-1133">Transmembrane helix</keyword>
<dbReference type="InterPro" id="IPR000242">
    <property type="entry name" value="PTP_cat"/>
</dbReference>
<feature type="domain" description="Tyrosine-protein phosphatase" evidence="7">
    <location>
        <begin position="102"/>
        <end position="352"/>
    </location>
</feature>
<dbReference type="SMART" id="SM00194">
    <property type="entry name" value="PTPc"/>
    <property type="match status" value="1"/>
</dbReference>
<dbReference type="EMBL" id="JAUCMV010000001">
    <property type="protein sequence ID" value="KAK0429028.1"/>
    <property type="molecule type" value="Genomic_DNA"/>
</dbReference>
<evidence type="ECO:0000256" key="4">
    <source>
        <dbReference type="ARBA" id="ARBA00023136"/>
    </source>
</evidence>
<protein>
    <recommendedName>
        <fullName evidence="11">Tyrosine-protein phosphatase domain-containing protein</fullName>
    </recommendedName>
</protein>
<evidence type="ECO:0000256" key="5">
    <source>
        <dbReference type="SAM" id="MobiDB-lite"/>
    </source>
</evidence>
<dbReference type="InterPro" id="IPR019408">
    <property type="entry name" value="7TM_GPCR_serpentine_rcpt_Srab"/>
</dbReference>
<evidence type="ECO:0008006" key="11">
    <source>
        <dbReference type="Google" id="ProtNLM"/>
    </source>
</evidence>
<name>A0AA39IU20_9BILA</name>
<keyword evidence="4 6" id="KW-0472">Membrane</keyword>
<reference evidence="9" key="1">
    <citation type="submission" date="2023-06" db="EMBL/GenBank/DDBJ databases">
        <title>Genomic analysis of the entomopathogenic nematode Steinernema hermaphroditum.</title>
        <authorList>
            <person name="Schwarz E.M."/>
            <person name="Heppert J.K."/>
            <person name="Baniya A."/>
            <person name="Schwartz H.T."/>
            <person name="Tan C.-H."/>
            <person name="Antoshechkin I."/>
            <person name="Sternberg P.W."/>
            <person name="Goodrich-Blair H."/>
            <person name="Dillman A.R."/>
        </authorList>
    </citation>
    <scope>NUCLEOTIDE SEQUENCE</scope>
    <source>
        <strain evidence="9">PS9179</strain>
        <tissue evidence="9">Whole animal</tissue>
    </source>
</reference>
<evidence type="ECO:0000259" key="7">
    <source>
        <dbReference type="PROSITE" id="PS50055"/>
    </source>
</evidence>
<dbReference type="AlphaFoldDB" id="A0AA39IU20"/>
<accession>A0AA39IU20</accession>
<feature type="transmembrane region" description="Helical" evidence="6">
    <location>
        <begin position="509"/>
        <end position="528"/>
    </location>
</feature>
<feature type="transmembrane region" description="Helical" evidence="6">
    <location>
        <begin position="559"/>
        <end position="580"/>
    </location>
</feature>
<keyword evidence="2 6" id="KW-0812">Transmembrane</keyword>
<dbReference type="SMART" id="SM00404">
    <property type="entry name" value="PTPc_motif"/>
    <property type="match status" value="1"/>
</dbReference>
<comment type="caution">
    <text evidence="9">The sequence shown here is derived from an EMBL/GenBank/DDBJ whole genome shotgun (WGS) entry which is preliminary data.</text>
</comment>
<dbReference type="Gene3D" id="3.90.190.10">
    <property type="entry name" value="Protein tyrosine phosphatase superfamily"/>
    <property type="match status" value="1"/>
</dbReference>
<sequence length="792" mass="91928">MTSILRSRKWRRSDEEDPFTSNINAFMGFGSGDYNPKFMEEMIKDADPWKFIERVRKMHATVRSDKERIRLQGEYYNNVHINSRMFGPSRKQMFVESVMGGMERRFEIIDSQVNQVSFEHTASDRNPDKCRSQRVKCNDATRVVLDFKSSSAEQTDFIHANRIKSPHLFNEFIITQTPLQNTVEDFWRMIWQEKPRFVFHLNSTNERHAYLPSYNESNELTYEKLRIQTSAAFHGDPKNLYTTLVILNGPDGEKHLMTHFEVDMNDSDDLETPLLLLRYARCSKTPTIVVDNLGISRAGVLVAIEFCMHFLFLGPDHKNVVEHAIKELRVHRPYCIETPMQYIFIYRAISHFAEKYNKKETAFKQEYDQWLKERRLRMNEKEYRKLSPIRDPDLLRGIRKGQRPTTSQETHARIGELPENRCEAPSATTAENPPVSSSSSALPSLTGCTSVDAMNSAEKACAQAEKLSSDPLVLTFLILRSFFSLVSVVMMSVLMFVEKFTKRYHPNATILLRGYLFFTILSALSTLFSDGTDAVRFLFYRPRGQDCRLHVYFGRTAEFMVMPTVFCVNALGIMFIFIGIERSIATVYAARYEKMRSTGPGWLLLLVTVLTSAAKAIWFFSYSDVNTYNPISTLGDIPMGIQQTALGMQLALEMINVIVFSALYFCNRRSIKGTHRIVSSLTYKYQLNENVNSITIILQLAWFHCIVTILATCLIIFSVAKFTEEEYLRYGLPTDLYPVYHCTFPFLMAYKVVQEKRKHRRLQVVKAKERREYRNQDGHFKMLENLFERQNN</sequence>
<dbReference type="Proteomes" id="UP001175271">
    <property type="component" value="Unassembled WGS sequence"/>
</dbReference>
<dbReference type="SUPFAM" id="SSF81321">
    <property type="entry name" value="Family A G protein-coupled receptor-like"/>
    <property type="match status" value="1"/>
</dbReference>
<feature type="region of interest" description="Disordered" evidence="5">
    <location>
        <begin position="395"/>
        <end position="443"/>
    </location>
</feature>
<dbReference type="Pfam" id="PF10292">
    <property type="entry name" value="7TM_GPCR_Srab"/>
    <property type="match status" value="1"/>
</dbReference>
<dbReference type="GO" id="GO:0016020">
    <property type="term" value="C:membrane"/>
    <property type="evidence" value="ECO:0007669"/>
    <property type="project" value="UniProtKB-SubCell"/>
</dbReference>
<evidence type="ECO:0000256" key="3">
    <source>
        <dbReference type="ARBA" id="ARBA00022989"/>
    </source>
</evidence>
<dbReference type="InterPro" id="IPR052782">
    <property type="entry name" value="Oocyte-zygote_transition_reg"/>
</dbReference>
<dbReference type="PROSITE" id="PS50055">
    <property type="entry name" value="TYR_PHOSPHATASE_PTP"/>
    <property type="match status" value="1"/>
</dbReference>
<dbReference type="InterPro" id="IPR003595">
    <property type="entry name" value="Tyr_Pase_cat"/>
</dbReference>
<evidence type="ECO:0000313" key="9">
    <source>
        <dbReference type="EMBL" id="KAK0429028.1"/>
    </source>
</evidence>
<proteinExistence type="predicted"/>
<feature type="domain" description="Tyrosine specific protein phosphatases" evidence="8">
    <location>
        <begin position="286"/>
        <end position="343"/>
    </location>
</feature>
<keyword evidence="10" id="KW-1185">Reference proteome</keyword>
<dbReference type="InterPro" id="IPR000387">
    <property type="entry name" value="Tyr_Pase_dom"/>
</dbReference>
<feature type="transmembrane region" description="Helical" evidence="6">
    <location>
        <begin position="641"/>
        <end position="666"/>
    </location>
</feature>
<evidence type="ECO:0000256" key="2">
    <source>
        <dbReference type="ARBA" id="ARBA00022692"/>
    </source>
</evidence>
<evidence type="ECO:0000256" key="6">
    <source>
        <dbReference type="SAM" id="Phobius"/>
    </source>
</evidence>
<dbReference type="GO" id="GO:0004725">
    <property type="term" value="F:protein tyrosine phosphatase activity"/>
    <property type="evidence" value="ECO:0007669"/>
    <property type="project" value="InterPro"/>
</dbReference>
<comment type="subcellular location">
    <subcellularLocation>
        <location evidence="1">Membrane</location>
        <topology evidence="1">Multi-pass membrane protein</topology>
    </subcellularLocation>
</comment>
<feature type="transmembrane region" description="Helical" evidence="6">
    <location>
        <begin position="737"/>
        <end position="753"/>
    </location>
</feature>
<evidence type="ECO:0000259" key="8">
    <source>
        <dbReference type="PROSITE" id="PS50056"/>
    </source>
</evidence>
<dbReference type="PROSITE" id="PS50056">
    <property type="entry name" value="TYR_PHOSPHATASE_2"/>
    <property type="match status" value="1"/>
</dbReference>
<feature type="transmembrane region" description="Helical" evidence="6">
    <location>
        <begin position="601"/>
        <end position="621"/>
    </location>
</feature>
<dbReference type="SUPFAM" id="SSF52799">
    <property type="entry name" value="(Phosphotyrosine protein) phosphatases II"/>
    <property type="match status" value="1"/>
</dbReference>
<dbReference type="PANTHER" id="PTHR46163:SF7">
    <property type="entry name" value="PROTEIN TYROSINE PHOSPHATASE-LIKE PROTEIN EGG-3"/>
    <property type="match status" value="1"/>
</dbReference>
<feature type="compositionally biased region" description="Basic and acidic residues" evidence="5">
    <location>
        <begin position="410"/>
        <end position="422"/>
    </location>
</feature>
<dbReference type="PRINTS" id="PR00700">
    <property type="entry name" value="PRTYPHPHTASE"/>
</dbReference>
<dbReference type="PANTHER" id="PTHR46163">
    <property type="entry name" value="TYROSINE-PROTEIN PHOSPHATASE-RELATED"/>
    <property type="match status" value="1"/>
</dbReference>
<organism evidence="9 10">
    <name type="scientific">Steinernema hermaphroditum</name>
    <dbReference type="NCBI Taxonomy" id="289476"/>
    <lineage>
        <taxon>Eukaryota</taxon>
        <taxon>Metazoa</taxon>
        <taxon>Ecdysozoa</taxon>
        <taxon>Nematoda</taxon>
        <taxon>Chromadorea</taxon>
        <taxon>Rhabditida</taxon>
        <taxon>Tylenchina</taxon>
        <taxon>Panagrolaimomorpha</taxon>
        <taxon>Strongyloidoidea</taxon>
        <taxon>Steinernematidae</taxon>
        <taxon>Steinernema</taxon>
    </lineage>
</organism>
<feature type="transmembrane region" description="Helical" evidence="6">
    <location>
        <begin position="694"/>
        <end position="717"/>
    </location>
</feature>
<gene>
    <name evidence="9" type="ORF">QR680_011143</name>
</gene>